<comment type="caution">
    <text evidence="1">The sequence shown here is derived from an EMBL/GenBank/DDBJ whole genome shotgun (WGS) entry which is preliminary data.</text>
</comment>
<keyword evidence="2" id="KW-1185">Reference proteome</keyword>
<dbReference type="NCBIfam" id="TIGR01760">
    <property type="entry name" value="tape_meas_TP901"/>
    <property type="match status" value="1"/>
</dbReference>
<accession>A0AAD5USV3</accession>
<dbReference type="Proteomes" id="UP001212997">
    <property type="component" value="Unassembled WGS sequence"/>
</dbReference>
<proteinExistence type="predicted"/>
<protein>
    <submittedName>
        <fullName evidence="1">Uncharacterized protein</fullName>
    </submittedName>
</protein>
<dbReference type="AlphaFoldDB" id="A0AAD5USV3"/>
<organism evidence="1 2">
    <name type="scientific">Meripilus lineatus</name>
    <dbReference type="NCBI Taxonomy" id="2056292"/>
    <lineage>
        <taxon>Eukaryota</taxon>
        <taxon>Fungi</taxon>
        <taxon>Dikarya</taxon>
        <taxon>Basidiomycota</taxon>
        <taxon>Agaricomycotina</taxon>
        <taxon>Agaricomycetes</taxon>
        <taxon>Polyporales</taxon>
        <taxon>Meripilaceae</taxon>
        <taxon>Meripilus</taxon>
    </lineage>
</organism>
<dbReference type="EMBL" id="JANAWD010002447">
    <property type="protein sequence ID" value="KAJ3472083.1"/>
    <property type="molecule type" value="Genomic_DNA"/>
</dbReference>
<gene>
    <name evidence="1" type="ORF">NLI96_g13409</name>
</gene>
<sequence length="147" mass="15807">MQKFGISLHRTKDGAVDATRALHDVANAIVAQKSNVQAQGLIAGAFGVESLLPLLQKGGKGIDAFIKQARAMNLVFDKNDLTKGKQFYTNMLNLEAAATRLEYKFGNAFAPAVQKAANAVGKLTDKYGDIVASRVSDYVERFAKSGE</sequence>
<reference evidence="1" key="1">
    <citation type="submission" date="2022-07" db="EMBL/GenBank/DDBJ databases">
        <title>Genome Sequence of Physisporinus lineatus.</title>
        <authorList>
            <person name="Buettner E."/>
        </authorList>
    </citation>
    <scope>NUCLEOTIDE SEQUENCE</scope>
    <source>
        <strain evidence="1">VT162</strain>
    </source>
</reference>
<name>A0AAD5USV3_9APHY</name>
<evidence type="ECO:0000313" key="1">
    <source>
        <dbReference type="EMBL" id="KAJ3472083.1"/>
    </source>
</evidence>
<dbReference type="InterPro" id="IPR010090">
    <property type="entry name" value="Phage_tape_meas"/>
</dbReference>
<evidence type="ECO:0000313" key="2">
    <source>
        <dbReference type="Proteomes" id="UP001212997"/>
    </source>
</evidence>